<dbReference type="OrthoDB" id="9806254at2"/>
<comment type="similarity">
    <text evidence="1">Belongs to the isocitrate and isopropylmalate dehydrogenases family.</text>
</comment>
<dbReference type="Pfam" id="PF00180">
    <property type="entry name" value="Iso_dh"/>
    <property type="match status" value="1"/>
</dbReference>
<evidence type="ECO:0000313" key="5">
    <source>
        <dbReference type="Proteomes" id="UP000216446"/>
    </source>
</evidence>
<comment type="caution">
    <text evidence="4">The sequence shown here is derived from an EMBL/GenBank/DDBJ whole genome shotgun (WGS) entry which is preliminary data.</text>
</comment>
<dbReference type="InterPro" id="IPR019818">
    <property type="entry name" value="IsoCit/isopropylmalate_DH_CS"/>
</dbReference>
<dbReference type="GO" id="GO:0051287">
    <property type="term" value="F:NAD binding"/>
    <property type="evidence" value="ECO:0007669"/>
    <property type="project" value="InterPro"/>
</dbReference>
<evidence type="ECO:0000256" key="1">
    <source>
        <dbReference type="ARBA" id="ARBA00007769"/>
    </source>
</evidence>
<dbReference type="SUPFAM" id="SSF53659">
    <property type="entry name" value="Isocitrate/Isopropylmalate dehydrogenase-like"/>
    <property type="match status" value="1"/>
</dbReference>
<dbReference type="GO" id="GO:0006099">
    <property type="term" value="P:tricarboxylic acid cycle"/>
    <property type="evidence" value="ECO:0007669"/>
    <property type="project" value="TreeGrafter"/>
</dbReference>
<dbReference type="GO" id="GO:0000287">
    <property type="term" value="F:magnesium ion binding"/>
    <property type="evidence" value="ECO:0007669"/>
    <property type="project" value="InterPro"/>
</dbReference>
<dbReference type="InterPro" id="IPR024084">
    <property type="entry name" value="IsoPropMal-DH-like_dom"/>
</dbReference>
<evidence type="ECO:0000313" key="4">
    <source>
        <dbReference type="EMBL" id="OZC02483.1"/>
    </source>
</evidence>
<keyword evidence="2" id="KW-0560">Oxidoreductase</keyword>
<dbReference type="AlphaFoldDB" id="A0A259TXI0"/>
<feature type="domain" description="Isopropylmalate dehydrogenase-like" evidence="3">
    <location>
        <begin position="4"/>
        <end position="329"/>
    </location>
</feature>
<keyword evidence="5" id="KW-1185">Reference proteome</keyword>
<dbReference type="Proteomes" id="UP000216446">
    <property type="component" value="Unassembled WGS sequence"/>
</dbReference>
<dbReference type="GO" id="GO:0006102">
    <property type="term" value="P:isocitrate metabolic process"/>
    <property type="evidence" value="ECO:0007669"/>
    <property type="project" value="TreeGrafter"/>
</dbReference>
<dbReference type="PANTHER" id="PTHR11835">
    <property type="entry name" value="DECARBOXYLATING DEHYDROGENASES-ISOCITRATE, ISOPROPYLMALATE, TARTRATE"/>
    <property type="match status" value="1"/>
</dbReference>
<dbReference type="PROSITE" id="PS00470">
    <property type="entry name" value="IDH_IMDH"/>
    <property type="match status" value="1"/>
</dbReference>
<evidence type="ECO:0000256" key="2">
    <source>
        <dbReference type="ARBA" id="ARBA00023002"/>
    </source>
</evidence>
<proteinExistence type="inferred from homology"/>
<name>A0A259TXI0_9BACT</name>
<dbReference type="SMART" id="SM01329">
    <property type="entry name" value="Iso_dh"/>
    <property type="match status" value="1"/>
</dbReference>
<accession>A0A259TXI0</accession>
<reference evidence="4 5" key="1">
    <citation type="submission" date="2016-11" db="EMBL/GenBank/DDBJ databases">
        <title>Study of marine rhodopsin-containing bacteria.</title>
        <authorList>
            <person name="Yoshizawa S."/>
            <person name="Kumagai Y."/>
            <person name="Kogure K."/>
        </authorList>
    </citation>
    <scope>NUCLEOTIDE SEQUENCE [LARGE SCALE GENOMIC DNA]</scope>
    <source>
        <strain evidence="4 5">SG-29</strain>
    </source>
</reference>
<dbReference type="Gene3D" id="3.40.718.10">
    <property type="entry name" value="Isopropylmalate Dehydrogenase"/>
    <property type="match status" value="1"/>
</dbReference>
<dbReference type="InParanoid" id="A0A259TXI0"/>
<protein>
    <submittedName>
        <fullName evidence="4">Isocitrate dehydrogenase</fullName>
    </submittedName>
</protein>
<dbReference type="EMBL" id="MQWB01000001">
    <property type="protein sequence ID" value="OZC02483.1"/>
    <property type="molecule type" value="Genomic_DNA"/>
</dbReference>
<evidence type="ECO:0000259" key="3">
    <source>
        <dbReference type="SMART" id="SM01329"/>
    </source>
</evidence>
<dbReference type="PANTHER" id="PTHR11835:SF34">
    <property type="entry name" value="ISOCITRATE DEHYDROGENASE [NAD] SUBUNIT ALPHA, MITOCHONDRIAL"/>
    <property type="match status" value="1"/>
</dbReference>
<dbReference type="RefSeq" id="WP_094546784.1">
    <property type="nucleotide sequence ID" value="NZ_MQWB01000001.1"/>
</dbReference>
<sequence length="339" mass="36679">MATPATLIYGDGIGPEVVKATVHVLEATGVEFEWDEQQAGLGAYEATGNPLPDATVESIERTKLALKGPLTTPVGSGFRSINVALRKRFDCYANIRPCVTLPNTKGPFEGIDLMLYRENTEGLYTGIEYRDDRNDIADAVARYSRKGCERIVRYAFEDAIKRGRKRLTLVHKANILKETGGMFLRIGKEIAEEYPQIQFDDRIVDNMAMQLVIRPQEYDSIVTSNLFGDILSDLMSGLVGGLGVTGSANIGEEHALFEAVHGSAPDIAGQGIANPTAIIRSGEMMLRYLGENAAADAVATALHDVYAENTHLTSDLGGTASTSEFADHLAARVAQIVNA</sequence>
<dbReference type="GO" id="GO:0004449">
    <property type="term" value="F:isocitrate dehydrogenase (NAD+) activity"/>
    <property type="evidence" value="ECO:0007669"/>
    <property type="project" value="TreeGrafter"/>
</dbReference>
<gene>
    <name evidence="4" type="ORF">BSZ36_05510</name>
</gene>
<organism evidence="4 5">
    <name type="scientific">Rubricoccus marinus</name>
    <dbReference type="NCBI Taxonomy" id="716817"/>
    <lineage>
        <taxon>Bacteria</taxon>
        <taxon>Pseudomonadati</taxon>
        <taxon>Rhodothermota</taxon>
        <taxon>Rhodothermia</taxon>
        <taxon>Rhodothermales</taxon>
        <taxon>Rubricoccaceae</taxon>
        <taxon>Rubricoccus</taxon>
    </lineage>
</organism>